<dbReference type="OrthoDB" id="2985014at2759"/>
<feature type="transmembrane region" description="Helical" evidence="6">
    <location>
        <begin position="287"/>
        <end position="308"/>
    </location>
</feature>
<dbReference type="Gene3D" id="1.20.1250.20">
    <property type="entry name" value="MFS general substrate transporter like domains"/>
    <property type="match status" value="2"/>
</dbReference>
<evidence type="ECO:0000256" key="2">
    <source>
        <dbReference type="ARBA" id="ARBA00022692"/>
    </source>
</evidence>
<feature type="transmembrane region" description="Helical" evidence="6">
    <location>
        <begin position="133"/>
        <end position="156"/>
    </location>
</feature>
<dbReference type="EMBL" id="JAGTJQ010000010">
    <property type="protein sequence ID" value="KAH7020779.1"/>
    <property type="molecule type" value="Genomic_DNA"/>
</dbReference>
<feature type="transmembrane region" description="Helical" evidence="6">
    <location>
        <begin position="249"/>
        <end position="266"/>
    </location>
</feature>
<dbReference type="GO" id="GO:0022857">
    <property type="term" value="F:transmembrane transporter activity"/>
    <property type="evidence" value="ECO:0007669"/>
    <property type="project" value="InterPro"/>
</dbReference>
<feature type="transmembrane region" description="Helical" evidence="6">
    <location>
        <begin position="320"/>
        <end position="343"/>
    </location>
</feature>
<feature type="transmembrane region" description="Helical" evidence="6">
    <location>
        <begin position="350"/>
        <end position="369"/>
    </location>
</feature>
<dbReference type="PANTHER" id="PTHR23501:SF198">
    <property type="entry name" value="AZOLE RESISTANCE PROTEIN 1-RELATED"/>
    <property type="match status" value="1"/>
</dbReference>
<name>A0A9P8XV81_9PEZI</name>
<evidence type="ECO:0000256" key="5">
    <source>
        <dbReference type="SAM" id="MobiDB-lite"/>
    </source>
</evidence>
<feature type="transmembrane region" description="Helical" evidence="6">
    <location>
        <begin position="415"/>
        <end position="438"/>
    </location>
</feature>
<protein>
    <submittedName>
        <fullName evidence="7">Major facilitator superfamily domain-containing protein</fullName>
    </submittedName>
</protein>
<comment type="subcellular location">
    <subcellularLocation>
        <location evidence="1">Membrane</location>
        <topology evidence="1">Multi-pass membrane protein</topology>
    </subcellularLocation>
</comment>
<evidence type="ECO:0000256" key="3">
    <source>
        <dbReference type="ARBA" id="ARBA00022989"/>
    </source>
</evidence>
<feature type="transmembrane region" description="Helical" evidence="6">
    <location>
        <begin position="63"/>
        <end position="88"/>
    </location>
</feature>
<organism evidence="7 8">
    <name type="scientific">Microdochium trichocladiopsis</name>
    <dbReference type="NCBI Taxonomy" id="1682393"/>
    <lineage>
        <taxon>Eukaryota</taxon>
        <taxon>Fungi</taxon>
        <taxon>Dikarya</taxon>
        <taxon>Ascomycota</taxon>
        <taxon>Pezizomycotina</taxon>
        <taxon>Sordariomycetes</taxon>
        <taxon>Xylariomycetidae</taxon>
        <taxon>Xylariales</taxon>
        <taxon>Microdochiaceae</taxon>
        <taxon>Microdochium</taxon>
    </lineage>
</organism>
<feature type="transmembrane region" description="Helical" evidence="6">
    <location>
        <begin position="100"/>
        <end position="121"/>
    </location>
</feature>
<evidence type="ECO:0000256" key="4">
    <source>
        <dbReference type="ARBA" id="ARBA00023136"/>
    </source>
</evidence>
<dbReference type="Proteomes" id="UP000756346">
    <property type="component" value="Unassembled WGS sequence"/>
</dbReference>
<keyword evidence="2 6" id="KW-0812">Transmembrane</keyword>
<dbReference type="SUPFAM" id="SSF103473">
    <property type="entry name" value="MFS general substrate transporter"/>
    <property type="match status" value="1"/>
</dbReference>
<feature type="region of interest" description="Disordered" evidence="5">
    <location>
        <begin position="1"/>
        <end position="56"/>
    </location>
</feature>
<feature type="transmembrane region" description="Helical" evidence="6">
    <location>
        <begin position="381"/>
        <end position="403"/>
    </location>
</feature>
<proteinExistence type="predicted"/>
<feature type="transmembrane region" description="Helical" evidence="6">
    <location>
        <begin position="511"/>
        <end position="530"/>
    </location>
</feature>
<accession>A0A9P8XV81</accession>
<dbReference type="GeneID" id="70190995"/>
<feature type="transmembrane region" description="Helical" evidence="6">
    <location>
        <begin position="176"/>
        <end position="197"/>
    </location>
</feature>
<dbReference type="InterPro" id="IPR011701">
    <property type="entry name" value="MFS"/>
</dbReference>
<keyword evidence="8" id="KW-1185">Reference proteome</keyword>
<dbReference type="GO" id="GO:0005886">
    <property type="term" value="C:plasma membrane"/>
    <property type="evidence" value="ECO:0007669"/>
    <property type="project" value="TreeGrafter"/>
</dbReference>
<evidence type="ECO:0000313" key="7">
    <source>
        <dbReference type="EMBL" id="KAH7020779.1"/>
    </source>
</evidence>
<dbReference type="Pfam" id="PF07690">
    <property type="entry name" value="MFS_1"/>
    <property type="match status" value="1"/>
</dbReference>
<sequence length="538" mass="56657">MAGSGVTEDSISPAATPGRPQQQFEVQEPTTSTIGNAANLQGDPSHDENEPDDMAYPTGTKRWLAVSSLFAAAVLHGLDLTIVAAAIPSLTNDFHTLDDIGWYSSAYSLMAASFSFVWSRLYTRTSHTSGPKWTYLAALCIFELGSLLCTVAPTSSMLGIVSSPIVGGALIDWLRTWRGCFGINLPLGAAAIVFIVFGFKGDVGLISRTAHHLREFDILGTFLMLPAITTFLLALQWGGNRHPWTDSRIIALFVLSAVLLGAFAWRQRVLLESRATLPPRIVKMRSVLAGAWFTACTNATLAVTEYYVTIYFQGVRGLSAMQSGLMMLPMLIGITVGGLLSGVGISRMGYYNPFMIAATLLAPVAAGLLTTTGLDDPDAKVPSLLGFLGVAVGLGIQTPTIALQTVMKPADLPMGIALLGFGATMGNAVWIVVSAALFQGRLGVEIAAHLASAAGGGGGGAGAAAGGEVLGNLTHTILTGEVGLSEIRDLVGGDRLRDVLLGYDEALTQTMYLPLALTIAMVVGCVFTEWQSVKKKQS</sequence>
<gene>
    <name evidence="7" type="ORF">B0I36DRAFT_392934</name>
</gene>
<evidence type="ECO:0000256" key="1">
    <source>
        <dbReference type="ARBA" id="ARBA00004141"/>
    </source>
</evidence>
<dbReference type="InterPro" id="IPR036259">
    <property type="entry name" value="MFS_trans_sf"/>
</dbReference>
<evidence type="ECO:0000313" key="8">
    <source>
        <dbReference type="Proteomes" id="UP000756346"/>
    </source>
</evidence>
<comment type="caution">
    <text evidence="7">The sequence shown here is derived from an EMBL/GenBank/DDBJ whole genome shotgun (WGS) entry which is preliminary data.</text>
</comment>
<keyword evidence="3 6" id="KW-1133">Transmembrane helix</keyword>
<evidence type="ECO:0000256" key="6">
    <source>
        <dbReference type="SAM" id="Phobius"/>
    </source>
</evidence>
<feature type="compositionally biased region" description="Polar residues" evidence="5">
    <location>
        <begin position="19"/>
        <end position="39"/>
    </location>
</feature>
<dbReference type="PANTHER" id="PTHR23501">
    <property type="entry name" value="MAJOR FACILITATOR SUPERFAMILY"/>
    <property type="match status" value="1"/>
</dbReference>
<feature type="transmembrane region" description="Helical" evidence="6">
    <location>
        <begin position="218"/>
        <end position="237"/>
    </location>
</feature>
<reference evidence="7" key="1">
    <citation type="journal article" date="2021" name="Nat. Commun.">
        <title>Genetic determinants of endophytism in the Arabidopsis root mycobiome.</title>
        <authorList>
            <person name="Mesny F."/>
            <person name="Miyauchi S."/>
            <person name="Thiergart T."/>
            <person name="Pickel B."/>
            <person name="Atanasova L."/>
            <person name="Karlsson M."/>
            <person name="Huettel B."/>
            <person name="Barry K.W."/>
            <person name="Haridas S."/>
            <person name="Chen C."/>
            <person name="Bauer D."/>
            <person name="Andreopoulos W."/>
            <person name="Pangilinan J."/>
            <person name="LaButti K."/>
            <person name="Riley R."/>
            <person name="Lipzen A."/>
            <person name="Clum A."/>
            <person name="Drula E."/>
            <person name="Henrissat B."/>
            <person name="Kohler A."/>
            <person name="Grigoriev I.V."/>
            <person name="Martin F.M."/>
            <person name="Hacquard S."/>
        </authorList>
    </citation>
    <scope>NUCLEOTIDE SEQUENCE</scope>
    <source>
        <strain evidence="7">MPI-CAGE-CH-0230</strain>
    </source>
</reference>
<keyword evidence="4 6" id="KW-0472">Membrane</keyword>
<dbReference type="RefSeq" id="XP_046006980.1">
    <property type="nucleotide sequence ID" value="XM_046161449.1"/>
</dbReference>
<dbReference type="AlphaFoldDB" id="A0A9P8XV81"/>